<dbReference type="EMBL" id="FRCS01000006">
    <property type="protein sequence ID" value="SHN38661.1"/>
    <property type="molecule type" value="Genomic_DNA"/>
</dbReference>
<sequence length="70" mass="7423">MKKSLKTFLIKHMSLVGSFAVLALTVVIISTAESDASLFNSLVNLVAAYLAGRGSRQTEHPRGGDHHDGG</sequence>
<protein>
    <submittedName>
        <fullName evidence="1">Uncharacterized protein</fullName>
    </submittedName>
</protein>
<evidence type="ECO:0000313" key="1">
    <source>
        <dbReference type="EMBL" id="SHN38661.1"/>
    </source>
</evidence>
<proteinExistence type="predicted"/>
<evidence type="ECO:0000313" key="2">
    <source>
        <dbReference type="Proteomes" id="UP000184440"/>
    </source>
</evidence>
<dbReference type="RefSeq" id="WP_143175334.1">
    <property type="nucleotide sequence ID" value="NZ_FRCS01000006.1"/>
</dbReference>
<dbReference type="AlphaFoldDB" id="A0A1M7R1Y4"/>
<keyword evidence="2" id="KW-1185">Reference proteome</keyword>
<name>A0A1M7R1Y4_9ACTN</name>
<reference evidence="1 2" key="1">
    <citation type="submission" date="2016-11" db="EMBL/GenBank/DDBJ databases">
        <authorList>
            <person name="Jaros S."/>
            <person name="Januszkiewicz K."/>
            <person name="Wedrychowicz H."/>
        </authorList>
    </citation>
    <scope>NUCLEOTIDE SEQUENCE [LARGE SCALE GENOMIC DNA]</scope>
    <source>
        <strain evidence="1 2">DSM 46144</strain>
    </source>
</reference>
<organism evidence="1 2">
    <name type="scientific">Cryptosporangium aurantiacum</name>
    <dbReference type="NCBI Taxonomy" id="134849"/>
    <lineage>
        <taxon>Bacteria</taxon>
        <taxon>Bacillati</taxon>
        <taxon>Actinomycetota</taxon>
        <taxon>Actinomycetes</taxon>
        <taxon>Cryptosporangiales</taxon>
        <taxon>Cryptosporangiaceae</taxon>
        <taxon>Cryptosporangium</taxon>
    </lineage>
</organism>
<accession>A0A1M7R1Y4</accession>
<dbReference type="Proteomes" id="UP000184440">
    <property type="component" value="Unassembled WGS sequence"/>
</dbReference>
<gene>
    <name evidence="1" type="ORF">SAMN05443668_106114</name>
</gene>